<dbReference type="RefSeq" id="WP_107932127.1">
    <property type="nucleotide sequence ID" value="NZ_PZZN01000002.1"/>
</dbReference>
<evidence type="ECO:0000313" key="3">
    <source>
        <dbReference type="EMBL" id="PTM45824.1"/>
    </source>
</evidence>
<name>A0A2T4YQN7_9SPHN</name>
<dbReference type="PANTHER" id="PTHR30373:SF8">
    <property type="entry name" value="BLL7265 PROTEIN"/>
    <property type="match status" value="1"/>
</dbReference>
<dbReference type="Proteomes" id="UP000240996">
    <property type="component" value="Unassembled WGS sequence"/>
</dbReference>
<feature type="transmembrane region" description="Helical" evidence="1">
    <location>
        <begin position="82"/>
        <end position="102"/>
    </location>
</feature>
<feature type="domain" description="TPM" evidence="2">
    <location>
        <begin position="124"/>
        <end position="200"/>
    </location>
</feature>
<dbReference type="Pfam" id="PF04536">
    <property type="entry name" value="TPM_phosphatase"/>
    <property type="match status" value="1"/>
</dbReference>
<gene>
    <name evidence="3" type="ORF">C8J24_2055</name>
</gene>
<dbReference type="Gene3D" id="3.10.310.50">
    <property type="match status" value="1"/>
</dbReference>
<accession>A0A2T4YQN7</accession>
<dbReference type="InterPro" id="IPR007621">
    <property type="entry name" value="TPM_dom"/>
</dbReference>
<protein>
    <submittedName>
        <fullName evidence="3">Putative membrane protein</fullName>
    </submittedName>
</protein>
<evidence type="ECO:0000313" key="4">
    <source>
        <dbReference type="Proteomes" id="UP000240996"/>
    </source>
</evidence>
<keyword evidence="1" id="KW-0812">Transmembrane</keyword>
<dbReference type="EMBL" id="PZZN01000002">
    <property type="protein sequence ID" value="PTM45824.1"/>
    <property type="molecule type" value="Genomic_DNA"/>
</dbReference>
<keyword evidence="1" id="KW-0472">Membrane</keyword>
<dbReference type="AlphaFoldDB" id="A0A2T4YQN7"/>
<keyword evidence="1" id="KW-1133">Transmembrane helix</keyword>
<keyword evidence="4" id="KW-1185">Reference proteome</keyword>
<reference evidence="3 4" key="1">
    <citation type="submission" date="2018-04" db="EMBL/GenBank/DDBJ databases">
        <title>Genomic Encyclopedia of Type Strains, Phase III (KMG-III): the genomes of soil and plant-associated and newly described type strains.</title>
        <authorList>
            <person name="Whitman W."/>
        </authorList>
    </citation>
    <scope>NUCLEOTIDE SEQUENCE [LARGE SCALE GENOMIC DNA]</scope>
    <source>
        <strain evidence="3 4">NW12</strain>
    </source>
</reference>
<proteinExistence type="predicted"/>
<evidence type="ECO:0000259" key="2">
    <source>
        <dbReference type="Pfam" id="PF04536"/>
    </source>
</evidence>
<organism evidence="3 4">
    <name type="scientific">Sphingomonas aerolata</name>
    <dbReference type="NCBI Taxonomy" id="185951"/>
    <lineage>
        <taxon>Bacteria</taxon>
        <taxon>Pseudomonadati</taxon>
        <taxon>Pseudomonadota</taxon>
        <taxon>Alphaproteobacteria</taxon>
        <taxon>Sphingomonadales</taxon>
        <taxon>Sphingomonadaceae</taxon>
        <taxon>Sphingomonas</taxon>
    </lineage>
</organism>
<comment type="caution">
    <text evidence="3">The sequence shown here is derived from an EMBL/GenBank/DDBJ whole genome shotgun (WGS) entry which is preliminary data.</text>
</comment>
<sequence length="223" mass="23957">MRLSEADHGRVTAAVTQAETTTTGEIVTIVARQSDAYHDVSLQWSVLAMLLSLAVLALHPVAADQIYARLVDPWAQSAPQGALFAIALVLMTLVFLGMRLLLTIPALRLALTPGATKSRRVRRRAVMLFRAGAEKRTRGATGVLLYLSLAEHRAEIVADSGIHSRVPNEIWGAAMAAVLTAVRDDRPADGMADAVAQIGTVLAEHFPRTGAAINELPDRLIEL</sequence>
<dbReference type="PANTHER" id="PTHR30373">
    <property type="entry name" value="UPF0603 PROTEIN YGCG"/>
    <property type="match status" value="1"/>
</dbReference>
<evidence type="ECO:0000256" key="1">
    <source>
        <dbReference type="SAM" id="Phobius"/>
    </source>
</evidence>
<feature type="transmembrane region" description="Helical" evidence="1">
    <location>
        <begin position="42"/>
        <end position="62"/>
    </location>
</feature>